<reference evidence="1" key="1">
    <citation type="submission" date="2020-03" db="EMBL/GenBank/DDBJ databases">
        <title>The deep terrestrial virosphere.</title>
        <authorList>
            <person name="Holmfeldt K."/>
            <person name="Nilsson E."/>
            <person name="Simone D."/>
            <person name="Lopez-Fernandez M."/>
            <person name="Wu X."/>
            <person name="de Brujin I."/>
            <person name="Lundin D."/>
            <person name="Andersson A."/>
            <person name="Bertilsson S."/>
            <person name="Dopson M."/>
        </authorList>
    </citation>
    <scope>NUCLEOTIDE SEQUENCE</scope>
    <source>
        <strain evidence="1">MM171B02771</strain>
    </source>
</reference>
<organism evidence="1">
    <name type="scientific">viral metagenome</name>
    <dbReference type="NCBI Taxonomy" id="1070528"/>
    <lineage>
        <taxon>unclassified sequences</taxon>
        <taxon>metagenomes</taxon>
        <taxon>organismal metagenomes</taxon>
    </lineage>
</organism>
<sequence length="190" mass="21948">MKPLPLKKRCCGCLIDGRVCMETEDHFHPFGVPPVWFYKREDVKAATEFLINKIIEDWPLRCDTLTEKNVRVDNGIFDFVQSKIKEAFPDVLEEEIKTTCLCGKELGKPCLCCGNSFEEHKTPSIREKPIQMGEFNEDDKTKLLSRLDSLYTRATAEKISIERISGAGRRYDELLEELDKIRKEVRGEES</sequence>
<dbReference type="AlphaFoldDB" id="A0A6M3X7I0"/>
<accession>A0A6M3X7I0</accession>
<gene>
    <name evidence="1" type="ORF">MM171B02771_0004</name>
</gene>
<name>A0A6M3X7I0_9ZZZZ</name>
<dbReference type="EMBL" id="MT143947">
    <property type="protein sequence ID" value="QJH93113.1"/>
    <property type="molecule type" value="Genomic_DNA"/>
</dbReference>
<proteinExistence type="predicted"/>
<evidence type="ECO:0000313" key="1">
    <source>
        <dbReference type="EMBL" id="QJH93113.1"/>
    </source>
</evidence>
<protein>
    <submittedName>
        <fullName evidence="1">Uncharacterized protein</fullName>
    </submittedName>
</protein>